<gene>
    <name evidence="1" type="ORF">V6x_63650</name>
</gene>
<evidence type="ECO:0000313" key="1">
    <source>
        <dbReference type="EMBL" id="QDU06611.1"/>
    </source>
</evidence>
<reference evidence="1 2" key="1">
    <citation type="submission" date="2019-02" db="EMBL/GenBank/DDBJ databases">
        <title>Deep-cultivation of Planctomycetes and their phenomic and genomic characterization uncovers novel biology.</title>
        <authorList>
            <person name="Wiegand S."/>
            <person name="Jogler M."/>
            <person name="Boedeker C."/>
            <person name="Pinto D."/>
            <person name="Vollmers J."/>
            <person name="Rivas-Marin E."/>
            <person name="Kohn T."/>
            <person name="Peeters S.H."/>
            <person name="Heuer A."/>
            <person name="Rast P."/>
            <person name="Oberbeckmann S."/>
            <person name="Bunk B."/>
            <person name="Jeske O."/>
            <person name="Meyerdierks A."/>
            <person name="Storesund J.E."/>
            <person name="Kallscheuer N."/>
            <person name="Luecker S."/>
            <person name="Lage O.M."/>
            <person name="Pohl T."/>
            <person name="Merkel B.J."/>
            <person name="Hornburger P."/>
            <person name="Mueller R.-W."/>
            <person name="Bruemmer F."/>
            <person name="Labrenz M."/>
            <person name="Spormann A.M."/>
            <person name="Op den Camp H."/>
            <person name="Overmann J."/>
            <person name="Amann R."/>
            <person name="Jetten M.S.M."/>
            <person name="Mascher T."/>
            <person name="Medema M.H."/>
            <person name="Devos D.P."/>
            <person name="Kaster A.-K."/>
            <person name="Ovreas L."/>
            <person name="Rohde M."/>
            <person name="Galperin M.Y."/>
            <person name="Jogler C."/>
        </authorList>
    </citation>
    <scope>NUCLEOTIDE SEQUENCE [LARGE SCALE GENOMIC DNA]</scope>
    <source>
        <strain evidence="1 2">V6</strain>
    </source>
</reference>
<dbReference type="RefSeq" id="WP_145045828.1">
    <property type="nucleotide sequence ID" value="NZ_CP036347.1"/>
</dbReference>
<dbReference type="EMBL" id="CP036347">
    <property type="protein sequence ID" value="QDU06611.1"/>
    <property type="molecule type" value="Genomic_DNA"/>
</dbReference>
<dbReference type="Proteomes" id="UP000320722">
    <property type="component" value="Chromosome"/>
</dbReference>
<dbReference type="AlphaFoldDB" id="A0A517WMW8"/>
<name>A0A517WMW8_9PLAN</name>
<protein>
    <submittedName>
        <fullName evidence="1">Uncharacterized protein</fullName>
    </submittedName>
</protein>
<sequence>MKYPEILHSDVLGEMQLDGFVDYATTREIDGVQNVNVVFVPGFLIPPHLQTEEEFQQRLRIAEQMFDELIEKKPSSLLPPQHAKLKSLALEYGFDEANELESELYRNWRLQDLILYHTGIRLIFFGNTIFPSLDLCLDYDRQWKLEELYFDG</sequence>
<accession>A0A517WMW8</accession>
<proteinExistence type="predicted"/>
<evidence type="ECO:0000313" key="2">
    <source>
        <dbReference type="Proteomes" id="UP000320722"/>
    </source>
</evidence>
<organism evidence="1 2">
    <name type="scientific">Gimesia chilikensis</name>
    <dbReference type="NCBI Taxonomy" id="2605989"/>
    <lineage>
        <taxon>Bacteria</taxon>
        <taxon>Pseudomonadati</taxon>
        <taxon>Planctomycetota</taxon>
        <taxon>Planctomycetia</taxon>
        <taxon>Planctomycetales</taxon>
        <taxon>Planctomycetaceae</taxon>
        <taxon>Gimesia</taxon>
    </lineage>
</organism>